<name>A0A1F7SMH0_9BACT</name>
<dbReference type="AlphaFoldDB" id="A0A1F7SMH0"/>
<gene>
    <name evidence="2" type="ORF">A3G31_12245</name>
</gene>
<dbReference type="EMBL" id="MGDI01000012">
    <property type="protein sequence ID" value="OGL54404.1"/>
    <property type="molecule type" value="Genomic_DNA"/>
</dbReference>
<comment type="caution">
    <text evidence="2">The sequence shown here is derived from an EMBL/GenBank/DDBJ whole genome shotgun (WGS) entry which is preliminary data.</text>
</comment>
<dbReference type="Pfam" id="PF01370">
    <property type="entry name" value="Epimerase"/>
    <property type="match status" value="1"/>
</dbReference>
<feature type="domain" description="NAD-dependent epimerase/dehydratase" evidence="1">
    <location>
        <begin position="4"/>
        <end position="242"/>
    </location>
</feature>
<dbReference type="InterPro" id="IPR036291">
    <property type="entry name" value="NAD(P)-bd_dom_sf"/>
</dbReference>
<accession>A0A1F7SMH0</accession>
<reference evidence="2 3" key="1">
    <citation type="journal article" date="2016" name="Nat. Commun.">
        <title>Thousands of microbial genomes shed light on interconnected biogeochemical processes in an aquifer system.</title>
        <authorList>
            <person name="Anantharaman K."/>
            <person name="Brown C.T."/>
            <person name="Hug L.A."/>
            <person name="Sharon I."/>
            <person name="Castelle C.J."/>
            <person name="Probst A.J."/>
            <person name="Thomas B.C."/>
            <person name="Singh A."/>
            <person name="Wilkins M.J."/>
            <person name="Karaoz U."/>
            <person name="Brodie E.L."/>
            <person name="Williams K.H."/>
            <person name="Hubbard S.S."/>
            <person name="Banfield J.F."/>
        </authorList>
    </citation>
    <scope>NUCLEOTIDE SEQUENCE [LARGE SCALE GENOMIC DNA]</scope>
</reference>
<dbReference type="CDD" id="cd08946">
    <property type="entry name" value="SDR_e"/>
    <property type="match status" value="1"/>
</dbReference>
<dbReference type="PANTHER" id="PTHR43245:SF23">
    <property type="entry name" value="NAD(P)-BINDING DOMAIN-CONTAINING PROTEIN"/>
    <property type="match status" value="1"/>
</dbReference>
<sequence length="331" mass="37567">MKTVLITGGAGYIGSLLTGFLLNKGYKVKVIDELWFGGESIMPYFINNNFIFIKGNVCEIHKYEELFADVEVVVHFAAIVGFPACQQVGKETAFKFNHEATKKVFDVAESKGIKRFILASTYSNYGISDDGKAVTEESPLYPQSIYAESKIKAEKYLLSKGINSYCAPVIPRFATLFGISPRTRFDLIVNQFVLEAMTKRKLIIYQKNYNRSFVHIRDVINAIYLMMEAEEDKIRNQIFNVGSDSGNCSKEDIIKMIQKNIPAVEVEYKDLSFGQDMRDVKVSFNKIEKILGFKATITIEEGIKEVIKAISDGLIKKPDDFKYLNHQFIIQ</sequence>
<evidence type="ECO:0000259" key="1">
    <source>
        <dbReference type="Pfam" id="PF01370"/>
    </source>
</evidence>
<evidence type="ECO:0000313" key="3">
    <source>
        <dbReference type="Proteomes" id="UP000178082"/>
    </source>
</evidence>
<dbReference type="InterPro" id="IPR050177">
    <property type="entry name" value="Lipid_A_modif_metabolic_enz"/>
</dbReference>
<organism evidence="2 3">
    <name type="scientific">Candidatus Schekmanbacteria bacterium RIFCSPLOWO2_12_FULL_38_15</name>
    <dbReference type="NCBI Taxonomy" id="1817883"/>
    <lineage>
        <taxon>Bacteria</taxon>
        <taxon>Candidatus Schekmaniibacteriota</taxon>
    </lineage>
</organism>
<dbReference type="Proteomes" id="UP000178082">
    <property type="component" value="Unassembled WGS sequence"/>
</dbReference>
<dbReference type="Gene3D" id="3.40.50.720">
    <property type="entry name" value="NAD(P)-binding Rossmann-like Domain"/>
    <property type="match status" value="1"/>
</dbReference>
<dbReference type="SUPFAM" id="SSF51735">
    <property type="entry name" value="NAD(P)-binding Rossmann-fold domains"/>
    <property type="match status" value="1"/>
</dbReference>
<evidence type="ECO:0000313" key="2">
    <source>
        <dbReference type="EMBL" id="OGL54404.1"/>
    </source>
</evidence>
<proteinExistence type="predicted"/>
<protein>
    <submittedName>
        <fullName evidence="2">Epimerase</fullName>
    </submittedName>
</protein>
<dbReference type="InterPro" id="IPR001509">
    <property type="entry name" value="Epimerase_deHydtase"/>
</dbReference>
<dbReference type="PANTHER" id="PTHR43245">
    <property type="entry name" value="BIFUNCTIONAL POLYMYXIN RESISTANCE PROTEIN ARNA"/>
    <property type="match status" value="1"/>
</dbReference>
<dbReference type="STRING" id="1817883.A3G31_12245"/>